<organism evidence="1 2">
    <name type="scientific">Linum trigynum</name>
    <dbReference type="NCBI Taxonomy" id="586398"/>
    <lineage>
        <taxon>Eukaryota</taxon>
        <taxon>Viridiplantae</taxon>
        <taxon>Streptophyta</taxon>
        <taxon>Embryophyta</taxon>
        <taxon>Tracheophyta</taxon>
        <taxon>Spermatophyta</taxon>
        <taxon>Magnoliopsida</taxon>
        <taxon>eudicotyledons</taxon>
        <taxon>Gunneridae</taxon>
        <taxon>Pentapetalae</taxon>
        <taxon>rosids</taxon>
        <taxon>fabids</taxon>
        <taxon>Malpighiales</taxon>
        <taxon>Linaceae</taxon>
        <taxon>Linum</taxon>
    </lineage>
</organism>
<reference evidence="1 2" key="1">
    <citation type="submission" date="2024-04" db="EMBL/GenBank/DDBJ databases">
        <authorList>
            <person name="Fracassetti M."/>
        </authorList>
    </citation>
    <scope>NUCLEOTIDE SEQUENCE [LARGE SCALE GENOMIC DNA]</scope>
</reference>
<dbReference type="Proteomes" id="UP001497516">
    <property type="component" value="Chromosome 9"/>
</dbReference>
<evidence type="ECO:0000313" key="2">
    <source>
        <dbReference type="Proteomes" id="UP001497516"/>
    </source>
</evidence>
<dbReference type="EMBL" id="OZ034822">
    <property type="protein sequence ID" value="CAL1410835.1"/>
    <property type="molecule type" value="Genomic_DNA"/>
</dbReference>
<proteinExistence type="predicted"/>
<evidence type="ECO:0000313" key="1">
    <source>
        <dbReference type="EMBL" id="CAL1410835.1"/>
    </source>
</evidence>
<sequence>MSRRKTMRNMVSATEEACRRSFSPNVVRQPLLPQTEGLIALQHQRRRNCRKLPPPRSIRKGWALLLDLL</sequence>
<accession>A0AAV2GJB1</accession>
<dbReference type="AlphaFoldDB" id="A0AAV2GJB1"/>
<gene>
    <name evidence="1" type="ORF">LTRI10_LOCUS50226</name>
</gene>
<keyword evidence="2" id="KW-1185">Reference proteome</keyword>
<protein>
    <submittedName>
        <fullName evidence="1">Uncharacterized protein</fullName>
    </submittedName>
</protein>
<name>A0AAV2GJB1_9ROSI</name>